<feature type="compositionally biased region" description="Acidic residues" evidence="1">
    <location>
        <begin position="272"/>
        <end position="281"/>
    </location>
</feature>
<sequence>MSKKRKGHNEDLENIPGLEKTAKLSGHGDATAKRNAHFHICPCQGKKTAAQTQETKPQGSGQSAGSYPIPRPVRQNRGQGGVIAQLRAVSDQIRPDLQTPASKPTTRNIPNNSRRNEMAPPPKASRSKQTTANNAPVARKPDPPLATGPPKPVYQASAHDSVFGFRGLPKSDEAPAPFQRQVSNGGHARDSDQAKSMASPPPSFRGPKRTYGSSHSAARKPSQPTPSTQRRVDRSYQSEKSSRNSREFEVIPASDGEGDMEVKAKGERAKDSDEETSDEESDHLLSPEEQAEIDADPYADFGFDDDMGISQAPEPMAMDIDEQSPDKDERQASAALLALQGGNNDDPAGEMGNGHRSSSAAPFSVVDDHHARNRKVHAPNPKALQSANSRAKKTTPKEAAPAVDPGSDNDSNDEDVKTRAHRNSKPTLRKPTQIGFYEGAWVDVLMQAKYEFRKHIHLYEPFPEKTTKIMRIAAECVTEAIASYELVPGNPMLDESIYNSKDMATLVFEDASSHRGCMKKKACDLLNAHFHDTLHPIIEGGHNQMELEERISALVKDKLAKAKCFLGGLDEQGHTRNFGHSMIAALCQEFYYSGKEALGVLFPEEFEDALPRGCLAMACTCIYHALREHRTGRRIKFGLEGKRYLRVYQAILELIRCVDDHEYHHQSLEDTLRGIAYEGRVQYGPESLTGAELDFDVVLD</sequence>
<accession>A0A369KEI5</accession>
<feature type="domain" description="DUF6532" evidence="2">
    <location>
        <begin position="448"/>
        <end position="656"/>
    </location>
</feature>
<dbReference type="STRING" id="39966.A0A369KEI5"/>
<reference evidence="3" key="1">
    <citation type="submission" date="2018-04" db="EMBL/GenBank/DDBJ databases">
        <title>Whole genome sequencing of Hypsizygus marmoreus.</title>
        <authorList>
            <person name="Choi I.-G."/>
            <person name="Min B."/>
            <person name="Kim J.-G."/>
            <person name="Kim S."/>
            <person name="Oh Y.-L."/>
            <person name="Kong W.-S."/>
            <person name="Park H."/>
            <person name="Jeong J."/>
            <person name="Song E.-S."/>
        </authorList>
    </citation>
    <scope>NUCLEOTIDE SEQUENCE [LARGE SCALE GENOMIC DNA]</scope>
    <source>
        <strain evidence="3">51987-8</strain>
    </source>
</reference>
<comment type="caution">
    <text evidence="3">The sequence shown here is derived from an EMBL/GenBank/DDBJ whole genome shotgun (WGS) entry which is preliminary data.</text>
</comment>
<protein>
    <recommendedName>
        <fullName evidence="2">DUF6532 domain-containing protein</fullName>
    </recommendedName>
</protein>
<feature type="region of interest" description="Disordered" evidence="1">
    <location>
        <begin position="45"/>
        <end position="361"/>
    </location>
</feature>
<feature type="region of interest" description="Disordered" evidence="1">
    <location>
        <begin position="373"/>
        <end position="427"/>
    </location>
</feature>
<feature type="compositionally biased region" description="Acidic residues" evidence="1">
    <location>
        <begin position="289"/>
        <end position="307"/>
    </location>
</feature>
<keyword evidence="4" id="KW-1185">Reference proteome</keyword>
<dbReference type="OrthoDB" id="3070412at2759"/>
<evidence type="ECO:0000313" key="4">
    <source>
        <dbReference type="Proteomes" id="UP000076154"/>
    </source>
</evidence>
<evidence type="ECO:0000313" key="3">
    <source>
        <dbReference type="EMBL" id="RDB31095.1"/>
    </source>
</evidence>
<dbReference type="InterPro" id="IPR045341">
    <property type="entry name" value="DUF6532"/>
</dbReference>
<feature type="region of interest" description="Disordered" evidence="1">
    <location>
        <begin position="1"/>
        <end position="32"/>
    </location>
</feature>
<name>A0A369KEI5_HYPMA</name>
<evidence type="ECO:0000259" key="2">
    <source>
        <dbReference type="Pfam" id="PF20149"/>
    </source>
</evidence>
<feature type="compositionally biased region" description="Polar residues" evidence="1">
    <location>
        <begin position="49"/>
        <end position="65"/>
    </location>
</feature>
<dbReference type="InParanoid" id="A0A369KEI5"/>
<proteinExistence type="predicted"/>
<feature type="compositionally biased region" description="Pro residues" evidence="1">
    <location>
        <begin position="143"/>
        <end position="152"/>
    </location>
</feature>
<feature type="compositionally biased region" description="Basic and acidic residues" evidence="1">
    <location>
        <begin position="230"/>
        <end position="249"/>
    </location>
</feature>
<dbReference type="EMBL" id="LUEZ02000001">
    <property type="protein sequence ID" value="RDB31095.1"/>
    <property type="molecule type" value="Genomic_DNA"/>
</dbReference>
<organism evidence="3 4">
    <name type="scientific">Hypsizygus marmoreus</name>
    <name type="common">White beech mushroom</name>
    <name type="synonym">Agaricus marmoreus</name>
    <dbReference type="NCBI Taxonomy" id="39966"/>
    <lineage>
        <taxon>Eukaryota</taxon>
        <taxon>Fungi</taxon>
        <taxon>Dikarya</taxon>
        <taxon>Basidiomycota</taxon>
        <taxon>Agaricomycotina</taxon>
        <taxon>Agaricomycetes</taxon>
        <taxon>Agaricomycetidae</taxon>
        <taxon>Agaricales</taxon>
        <taxon>Tricholomatineae</taxon>
        <taxon>Lyophyllaceae</taxon>
        <taxon>Hypsizygus</taxon>
    </lineage>
</organism>
<feature type="compositionally biased region" description="Polar residues" evidence="1">
    <location>
        <begin position="99"/>
        <end position="113"/>
    </location>
</feature>
<gene>
    <name evidence="3" type="ORF">Hypma_000006</name>
</gene>
<dbReference type="AlphaFoldDB" id="A0A369KEI5"/>
<feature type="compositionally biased region" description="Basic and acidic residues" evidence="1">
    <location>
        <begin position="260"/>
        <end position="271"/>
    </location>
</feature>
<dbReference type="Proteomes" id="UP000076154">
    <property type="component" value="Unassembled WGS sequence"/>
</dbReference>
<dbReference type="Pfam" id="PF20149">
    <property type="entry name" value="DUF6532"/>
    <property type="match status" value="1"/>
</dbReference>
<evidence type="ECO:0000256" key="1">
    <source>
        <dbReference type="SAM" id="MobiDB-lite"/>
    </source>
</evidence>